<evidence type="ECO:0000259" key="1">
    <source>
        <dbReference type="PROSITE" id="PS51819"/>
    </source>
</evidence>
<evidence type="ECO:0000313" key="2">
    <source>
        <dbReference type="EMBL" id="PKG22964.1"/>
    </source>
</evidence>
<dbReference type="Proteomes" id="UP000233375">
    <property type="component" value="Unassembled WGS sequence"/>
</dbReference>
<dbReference type="PANTHER" id="PTHR36503">
    <property type="entry name" value="BLR2520 PROTEIN"/>
    <property type="match status" value="1"/>
</dbReference>
<sequence length="134" mass="15233">MKLDMVGLKVQNMAQSLAFYEALGFGVLSGGPNETYAELNNNGVRVSLNLFTMLSEVYQIPLEDVLNQNEAAIPKVELAFLVDEPKQVDDKYQELKDKGYEIYREPWDAFWGQRYAIIKDPDNNLLSLFAHLEG</sequence>
<dbReference type="PANTHER" id="PTHR36503:SF3">
    <property type="entry name" value="BLR0126 PROTEIN"/>
    <property type="match status" value="1"/>
</dbReference>
<dbReference type="OrthoDB" id="9796521at2"/>
<keyword evidence="3" id="KW-1185">Reference proteome</keyword>
<dbReference type="RefSeq" id="WP_101177986.1">
    <property type="nucleotide sequence ID" value="NZ_PISE01000031.1"/>
</dbReference>
<dbReference type="Gene3D" id="3.10.180.10">
    <property type="entry name" value="2,3-Dihydroxybiphenyl 1,2-Dioxygenase, domain 1"/>
    <property type="match status" value="1"/>
</dbReference>
<dbReference type="InterPro" id="IPR029068">
    <property type="entry name" value="Glyas_Bleomycin-R_OHBP_Dase"/>
</dbReference>
<dbReference type="Pfam" id="PF00903">
    <property type="entry name" value="Glyoxalase"/>
    <property type="match status" value="1"/>
</dbReference>
<proteinExistence type="predicted"/>
<name>A0A2N0Z0C8_9BACI</name>
<gene>
    <name evidence="2" type="ORF">CWS01_14930</name>
</gene>
<evidence type="ECO:0000313" key="3">
    <source>
        <dbReference type="Proteomes" id="UP000233375"/>
    </source>
</evidence>
<dbReference type="InterPro" id="IPR037523">
    <property type="entry name" value="VOC_core"/>
</dbReference>
<comment type="caution">
    <text evidence="2">The sequence shown here is derived from an EMBL/GenBank/DDBJ whole genome shotgun (WGS) entry which is preliminary data.</text>
</comment>
<protein>
    <submittedName>
        <fullName evidence="2">Glyoxylase</fullName>
    </submittedName>
</protein>
<dbReference type="AlphaFoldDB" id="A0A2N0Z0C8"/>
<feature type="domain" description="VOC" evidence="1">
    <location>
        <begin position="2"/>
        <end position="131"/>
    </location>
</feature>
<dbReference type="EMBL" id="PISE01000031">
    <property type="protein sequence ID" value="PKG22964.1"/>
    <property type="molecule type" value="Genomic_DNA"/>
</dbReference>
<dbReference type="PROSITE" id="PS51819">
    <property type="entry name" value="VOC"/>
    <property type="match status" value="1"/>
</dbReference>
<accession>A0A2N0Z0C8</accession>
<dbReference type="InterPro" id="IPR004360">
    <property type="entry name" value="Glyas_Fos-R_dOase_dom"/>
</dbReference>
<reference evidence="2 3" key="1">
    <citation type="journal article" date="2003" name="Int. J. Syst. Evol. Microbiol.">
        <title>Bacillus nealsonii sp. nov., isolated from a spacecraft-assembly facility, whose spores are gamma-radiation resistant.</title>
        <authorList>
            <person name="Venkateswaran K."/>
            <person name="Kempf M."/>
            <person name="Chen F."/>
            <person name="Satomi M."/>
            <person name="Nicholson W."/>
            <person name="Kern R."/>
        </authorList>
    </citation>
    <scope>NUCLEOTIDE SEQUENCE [LARGE SCALE GENOMIC DNA]</scope>
    <source>
        <strain evidence="2 3">FO-92</strain>
    </source>
</reference>
<dbReference type="SUPFAM" id="SSF54593">
    <property type="entry name" value="Glyoxalase/Bleomycin resistance protein/Dihydroxybiphenyl dioxygenase"/>
    <property type="match status" value="1"/>
</dbReference>
<organism evidence="2 3">
    <name type="scientific">Niallia nealsonii</name>
    <dbReference type="NCBI Taxonomy" id="115979"/>
    <lineage>
        <taxon>Bacteria</taxon>
        <taxon>Bacillati</taxon>
        <taxon>Bacillota</taxon>
        <taxon>Bacilli</taxon>
        <taxon>Bacillales</taxon>
        <taxon>Bacillaceae</taxon>
        <taxon>Niallia</taxon>
    </lineage>
</organism>